<dbReference type="eggNOG" id="KOG0218">
    <property type="taxonomic scope" value="Eukaryota"/>
</dbReference>
<dbReference type="OMA" id="DENYANE"/>
<dbReference type="Proteomes" id="UP000000305">
    <property type="component" value="Unassembled WGS sequence"/>
</dbReference>
<dbReference type="EMBL" id="GL733605">
    <property type="protein sequence ID" value="EFX62419.1"/>
    <property type="molecule type" value="Genomic_DNA"/>
</dbReference>
<keyword evidence="1" id="KW-0547">Nucleotide-binding</keyword>
<dbReference type="GO" id="GO:0140664">
    <property type="term" value="F:ATP-dependent DNA damage sensor activity"/>
    <property type="evidence" value="ECO:0007669"/>
    <property type="project" value="InterPro"/>
</dbReference>
<dbReference type="InterPro" id="IPR045076">
    <property type="entry name" value="MutS"/>
</dbReference>
<dbReference type="PROSITE" id="PS00486">
    <property type="entry name" value="DNA_MISMATCH_REPAIR_2"/>
    <property type="match status" value="1"/>
</dbReference>
<evidence type="ECO:0000313" key="7">
    <source>
        <dbReference type="Proteomes" id="UP000000305"/>
    </source>
</evidence>
<keyword evidence="7" id="KW-1185">Reference proteome</keyword>
<dbReference type="GO" id="GO:0030983">
    <property type="term" value="F:mismatched DNA binding"/>
    <property type="evidence" value="ECO:0007669"/>
    <property type="project" value="InterPro"/>
</dbReference>
<dbReference type="PANTHER" id="PTHR11361">
    <property type="entry name" value="DNA MISMATCH REPAIR PROTEIN MUTS FAMILY MEMBER"/>
    <property type="match status" value="1"/>
</dbReference>
<feature type="domain" description="DNA mismatch repair proteins mutS family" evidence="5">
    <location>
        <begin position="28"/>
        <end position="44"/>
    </location>
</feature>
<evidence type="ECO:0000256" key="4">
    <source>
        <dbReference type="ARBA" id="ARBA00023204"/>
    </source>
</evidence>
<dbReference type="SUPFAM" id="SSF52540">
    <property type="entry name" value="P-loop containing nucleoside triphosphate hydrolases"/>
    <property type="match status" value="1"/>
</dbReference>
<evidence type="ECO:0000256" key="1">
    <source>
        <dbReference type="ARBA" id="ARBA00022741"/>
    </source>
</evidence>
<name>E9I0R3_DAPPU</name>
<dbReference type="SMART" id="SM00534">
    <property type="entry name" value="MUTSac"/>
    <property type="match status" value="1"/>
</dbReference>
<protein>
    <submittedName>
        <fullName evidence="6">Putative DNA mismatch repair ATPase Msh3</fullName>
    </submittedName>
</protein>
<proteinExistence type="predicted"/>
<dbReference type="InterPro" id="IPR027417">
    <property type="entry name" value="P-loop_NTPase"/>
</dbReference>
<accession>E9I0R3</accession>
<dbReference type="GO" id="GO:0006298">
    <property type="term" value="P:mismatch repair"/>
    <property type="evidence" value="ECO:0007669"/>
    <property type="project" value="InterPro"/>
</dbReference>
<feature type="non-terminal residue" evidence="6">
    <location>
        <position position="145"/>
    </location>
</feature>
<evidence type="ECO:0000259" key="5">
    <source>
        <dbReference type="PROSITE" id="PS00486"/>
    </source>
</evidence>
<dbReference type="HOGENOM" id="CLU_002472_8_1_1"/>
<dbReference type="GO" id="GO:0005524">
    <property type="term" value="F:ATP binding"/>
    <property type="evidence" value="ECO:0007669"/>
    <property type="project" value="UniProtKB-KW"/>
</dbReference>
<sequence>DEIYAGRSTFFIEMMETSAILKSCTSRSLVIIDELGRGTGTHDGSAIAYAALKYLVKQTKCITLFVTHYPVIVQLEDEFPGHVANYHMGYILESEKADNADCDEEALVFLYTLTPGNSPKSFGLNVARLAGIPSSITDRAKLKSE</sequence>
<dbReference type="Gene3D" id="3.40.50.300">
    <property type="entry name" value="P-loop containing nucleotide triphosphate hydrolases"/>
    <property type="match status" value="1"/>
</dbReference>
<dbReference type="OrthoDB" id="10252754at2759"/>
<dbReference type="PhylomeDB" id="E9I0R3"/>
<keyword evidence="2" id="KW-0067">ATP-binding</keyword>
<dbReference type="AlphaFoldDB" id="E9I0R3"/>
<dbReference type="KEGG" id="dpx:DAPPUDRAFT_16866"/>
<dbReference type="InParanoid" id="E9I0R3"/>
<organism evidence="6 7">
    <name type="scientific">Daphnia pulex</name>
    <name type="common">Water flea</name>
    <dbReference type="NCBI Taxonomy" id="6669"/>
    <lineage>
        <taxon>Eukaryota</taxon>
        <taxon>Metazoa</taxon>
        <taxon>Ecdysozoa</taxon>
        <taxon>Arthropoda</taxon>
        <taxon>Crustacea</taxon>
        <taxon>Branchiopoda</taxon>
        <taxon>Diplostraca</taxon>
        <taxon>Cladocera</taxon>
        <taxon>Anomopoda</taxon>
        <taxon>Daphniidae</taxon>
        <taxon>Daphnia</taxon>
    </lineage>
</organism>
<evidence type="ECO:0000313" key="6">
    <source>
        <dbReference type="EMBL" id="EFX62419.1"/>
    </source>
</evidence>
<dbReference type="InterPro" id="IPR000432">
    <property type="entry name" value="DNA_mismatch_repair_MutS_C"/>
</dbReference>
<keyword evidence="4" id="KW-0234">DNA repair</keyword>
<dbReference type="PANTHER" id="PTHR11361:SF122">
    <property type="entry name" value="DNA MISMATCH REPAIR PROTEIN MSH3"/>
    <property type="match status" value="1"/>
</dbReference>
<reference evidence="6 7" key="1">
    <citation type="journal article" date="2011" name="Science">
        <title>The ecoresponsive genome of Daphnia pulex.</title>
        <authorList>
            <person name="Colbourne J.K."/>
            <person name="Pfrender M.E."/>
            <person name="Gilbert D."/>
            <person name="Thomas W.K."/>
            <person name="Tucker A."/>
            <person name="Oakley T.H."/>
            <person name="Tokishita S."/>
            <person name="Aerts A."/>
            <person name="Arnold G.J."/>
            <person name="Basu M.K."/>
            <person name="Bauer D.J."/>
            <person name="Caceres C.E."/>
            <person name="Carmel L."/>
            <person name="Casola C."/>
            <person name="Choi J.H."/>
            <person name="Detter J.C."/>
            <person name="Dong Q."/>
            <person name="Dusheyko S."/>
            <person name="Eads B.D."/>
            <person name="Frohlich T."/>
            <person name="Geiler-Samerotte K.A."/>
            <person name="Gerlach D."/>
            <person name="Hatcher P."/>
            <person name="Jogdeo S."/>
            <person name="Krijgsveld J."/>
            <person name="Kriventseva E.V."/>
            <person name="Kultz D."/>
            <person name="Laforsch C."/>
            <person name="Lindquist E."/>
            <person name="Lopez J."/>
            <person name="Manak J.R."/>
            <person name="Muller J."/>
            <person name="Pangilinan J."/>
            <person name="Patwardhan R.P."/>
            <person name="Pitluck S."/>
            <person name="Pritham E.J."/>
            <person name="Rechtsteiner A."/>
            <person name="Rho M."/>
            <person name="Rogozin I.B."/>
            <person name="Sakarya O."/>
            <person name="Salamov A."/>
            <person name="Schaack S."/>
            <person name="Shapiro H."/>
            <person name="Shiga Y."/>
            <person name="Skalitzky C."/>
            <person name="Smith Z."/>
            <person name="Souvorov A."/>
            <person name="Sung W."/>
            <person name="Tang Z."/>
            <person name="Tsuchiya D."/>
            <person name="Tu H."/>
            <person name="Vos H."/>
            <person name="Wang M."/>
            <person name="Wolf Y.I."/>
            <person name="Yamagata H."/>
            <person name="Yamada T."/>
            <person name="Ye Y."/>
            <person name="Shaw J.R."/>
            <person name="Andrews J."/>
            <person name="Crease T.J."/>
            <person name="Tang H."/>
            <person name="Lucas S.M."/>
            <person name="Robertson H.M."/>
            <person name="Bork P."/>
            <person name="Koonin E.V."/>
            <person name="Zdobnov E.M."/>
            <person name="Grigoriev I.V."/>
            <person name="Lynch M."/>
            <person name="Boore J.L."/>
        </authorList>
    </citation>
    <scope>NUCLEOTIDE SEQUENCE [LARGE SCALE GENOMIC DNA]</scope>
</reference>
<feature type="non-terminal residue" evidence="6">
    <location>
        <position position="1"/>
    </location>
</feature>
<keyword evidence="3" id="KW-0238">DNA-binding</keyword>
<dbReference type="Pfam" id="PF00488">
    <property type="entry name" value="MutS_V"/>
    <property type="match status" value="1"/>
</dbReference>
<evidence type="ECO:0000256" key="2">
    <source>
        <dbReference type="ARBA" id="ARBA00022840"/>
    </source>
</evidence>
<evidence type="ECO:0000256" key="3">
    <source>
        <dbReference type="ARBA" id="ARBA00023125"/>
    </source>
</evidence>
<gene>
    <name evidence="6" type="ORF">DAPPUDRAFT_16866</name>
</gene>
<dbReference type="STRING" id="6669.E9I0R3"/>
<keyword evidence="4" id="KW-0227">DNA damage</keyword>